<dbReference type="Pfam" id="PF04417">
    <property type="entry name" value="DUF501"/>
    <property type="match status" value="1"/>
</dbReference>
<proteinExistence type="predicted"/>
<organism evidence="1">
    <name type="scientific">freshwater metagenome</name>
    <dbReference type="NCBI Taxonomy" id="449393"/>
    <lineage>
        <taxon>unclassified sequences</taxon>
        <taxon>metagenomes</taxon>
        <taxon>ecological metagenomes</taxon>
    </lineage>
</organism>
<gene>
    <name evidence="1" type="ORF">UFOPK2399_01362</name>
</gene>
<dbReference type="AlphaFoldDB" id="A0A6J6PQQ5"/>
<dbReference type="EMBL" id="CAEZXP010000004">
    <property type="protein sequence ID" value="CAB4701049.1"/>
    <property type="molecule type" value="Genomic_DNA"/>
</dbReference>
<sequence>MDDREALERQLGRAPRAFRRVAVRCPFGHPAVAEQAPYAADGTPFPTAFWLTCPHLVAQISRLEASGGVERWSQASRDDPALAESLAAAQATQRALRPELPTGIGGSAREGSLKCLHAHAAFALASPPYELGDRILADAGQLWPQGGCCTAL</sequence>
<accession>A0A6J6PQQ5</accession>
<dbReference type="PANTHER" id="PTHR37163">
    <property type="entry name" value="CONSERVED PROTEIN"/>
    <property type="match status" value="1"/>
</dbReference>
<reference evidence="1" key="1">
    <citation type="submission" date="2020-05" db="EMBL/GenBank/DDBJ databases">
        <authorList>
            <person name="Chiriac C."/>
            <person name="Salcher M."/>
            <person name="Ghai R."/>
            <person name="Kavagutti S V."/>
        </authorList>
    </citation>
    <scope>NUCLEOTIDE SEQUENCE</scope>
</reference>
<name>A0A6J6PQQ5_9ZZZZ</name>
<evidence type="ECO:0000313" key="1">
    <source>
        <dbReference type="EMBL" id="CAB4701049.1"/>
    </source>
</evidence>
<dbReference type="InterPro" id="IPR007511">
    <property type="entry name" value="DUF501"/>
</dbReference>
<protein>
    <submittedName>
        <fullName evidence="1">Unannotated protein</fullName>
    </submittedName>
</protein>
<dbReference type="PANTHER" id="PTHR37163:SF1">
    <property type="entry name" value="DUF501 DOMAIN-CONTAINING PROTEIN"/>
    <property type="match status" value="1"/>
</dbReference>